<feature type="domain" description="Prohead serine protease" evidence="5">
    <location>
        <begin position="12"/>
        <end position="152"/>
    </location>
</feature>
<evidence type="ECO:0000256" key="1">
    <source>
        <dbReference type="ARBA" id="ARBA00022612"/>
    </source>
</evidence>
<dbReference type="Gene3D" id="1.20.1260.10">
    <property type="match status" value="1"/>
</dbReference>
<dbReference type="GO" id="GO:0008233">
    <property type="term" value="F:peptidase activity"/>
    <property type="evidence" value="ECO:0007669"/>
    <property type="project" value="UniProtKB-KW"/>
</dbReference>
<evidence type="ECO:0000259" key="4">
    <source>
        <dbReference type="Pfam" id="PF03713"/>
    </source>
</evidence>
<evidence type="ECO:0000259" key="5">
    <source>
        <dbReference type="Pfam" id="PF04586"/>
    </source>
</evidence>
<name>A0A4Y3WUF6_9PSEU</name>
<evidence type="ECO:0000256" key="3">
    <source>
        <dbReference type="ARBA" id="ARBA00022801"/>
    </source>
</evidence>
<dbReference type="AlphaFoldDB" id="A0A4Y3WUF6"/>
<reference evidence="6 7" key="1">
    <citation type="submission" date="2019-06" db="EMBL/GenBank/DDBJ databases">
        <title>Whole genome shotgun sequence of Pseudonocardia hydrocarbonoxydans NBRC 14498.</title>
        <authorList>
            <person name="Hosoyama A."/>
            <person name="Uohara A."/>
            <person name="Ohji S."/>
            <person name="Ichikawa N."/>
        </authorList>
    </citation>
    <scope>NUCLEOTIDE SEQUENCE [LARGE SCALE GENOMIC DNA]</scope>
    <source>
        <strain evidence="6 7">NBRC 14498</strain>
    </source>
</reference>
<sequence length="256" mass="27292">MNQLITRAFSPELEVRSAGDGRTVTGVAVPYGRPQRIDSTLTEQFRRGAFNAAIRAAHRVPFTREHLSMGGALIGRLTALRDDEAGLYFEARVSPTVAGDETLALLRDGALESVSIGFRARQNRRLADGTIERVTADLRELAVVLEGAYGEHALVSSVRAADTGLSDADTAFLRAMIAHHGSALDMARDYLAGSPSSPQVMALADRIVTGQAAEVEMMRGWLADTGGAPAPDDAMGMRSVQAARILRGLPLLPLVS</sequence>
<dbReference type="InterPro" id="IPR054613">
    <property type="entry name" value="Peptidase_S78_dom"/>
</dbReference>
<accession>A0A4Y3WUF6</accession>
<dbReference type="RefSeq" id="WP_141279586.1">
    <property type="nucleotide sequence ID" value="NZ_BAAARZ010000007.1"/>
</dbReference>
<gene>
    <name evidence="6" type="ORF">PHY01_32690</name>
</gene>
<evidence type="ECO:0000313" key="6">
    <source>
        <dbReference type="EMBL" id="GEC20986.1"/>
    </source>
</evidence>
<comment type="caution">
    <text evidence="6">The sequence shown here is derived from an EMBL/GenBank/DDBJ whole genome shotgun (WGS) entry which is preliminary data.</text>
</comment>
<dbReference type="InterPro" id="IPR005183">
    <property type="entry name" value="DUF305_CopM-like"/>
</dbReference>
<dbReference type="SUPFAM" id="SSF50789">
    <property type="entry name" value="Herpes virus serine proteinase, assemblin"/>
    <property type="match status" value="1"/>
</dbReference>
<feature type="domain" description="DUF305" evidence="4">
    <location>
        <begin position="169"/>
        <end position="233"/>
    </location>
</feature>
<dbReference type="Pfam" id="PF03713">
    <property type="entry name" value="DUF305"/>
    <property type="match status" value="1"/>
</dbReference>
<dbReference type="EMBL" id="BJNG01000026">
    <property type="protein sequence ID" value="GEC20986.1"/>
    <property type="molecule type" value="Genomic_DNA"/>
</dbReference>
<dbReference type="OrthoDB" id="3268964at2"/>
<organism evidence="6 7">
    <name type="scientific">Pseudonocardia hydrocarbonoxydans</name>
    <dbReference type="NCBI Taxonomy" id="76726"/>
    <lineage>
        <taxon>Bacteria</taxon>
        <taxon>Bacillati</taxon>
        <taxon>Actinomycetota</taxon>
        <taxon>Actinomycetes</taxon>
        <taxon>Pseudonocardiales</taxon>
        <taxon>Pseudonocardiaceae</taxon>
        <taxon>Pseudonocardia</taxon>
    </lineage>
</organism>
<keyword evidence="1" id="KW-1188">Viral release from host cell</keyword>
<dbReference type="InterPro" id="IPR012347">
    <property type="entry name" value="Ferritin-like"/>
</dbReference>
<dbReference type="PANTHER" id="PTHR36933:SF1">
    <property type="entry name" value="SLL0788 PROTEIN"/>
    <property type="match status" value="1"/>
</dbReference>
<proteinExistence type="predicted"/>
<keyword evidence="7" id="KW-1185">Reference proteome</keyword>
<dbReference type="Pfam" id="PF04586">
    <property type="entry name" value="Peptidase_S78"/>
    <property type="match status" value="1"/>
</dbReference>
<protein>
    <submittedName>
        <fullName evidence="6">Uncharacterized protein</fullName>
    </submittedName>
</protein>
<dbReference type="PANTHER" id="PTHR36933">
    <property type="entry name" value="SLL0788 PROTEIN"/>
    <property type="match status" value="1"/>
</dbReference>
<evidence type="ECO:0000313" key="7">
    <source>
        <dbReference type="Proteomes" id="UP000320338"/>
    </source>
</evidence>
<keyword evidence="3" id="KW-0378">Hydrolase</keyword>
<keyword evidence="2" id="KW-0645">Protease</keyword>
<evidence type="ECO:0000256" key="2">
    <source>
        <dbReference type="ARBA" id="ARBA00022670"/>
    </source>
</evidence>
<dbReference type="Proteomes" id="UP000320338">
    <property type="component" value="Unassembled WGS sequence"/>
</dbReference>
<dbReference type="GO" id="GO:0006508">
    <property type="term" value="P:proteolysis"/>
    <property type="evidence" value="ECO:0007669"/>
    <property type="project" value="UniProtKB-KW"/>
</dbReference>